<sequence>MLEKVNPVIDTSYKPYVSDGNQEDDKEPEFYRTDEGQLVLKKVTAFYTKVPCRVLRRGTDTQRGILTLGLDLYQVLVR</sequence>
<evidence type="ECO:0000313" key="1">
    <source>
        <dbReference type="EMBL" id="KAJ9077724.1"/>
    </source>
</evidence>
<organism evidence="1 2">
    <name type="scientific">Entomophthora muscae</name>
    <dbReference type="NCBI Taxonomy" id="34485"/>
    <lineage>
        <taxon>Eukaryota</taxon>
        <taxon>Fungi</taxon>
        <taxon>Fungi incertae sedis</taxon>
        <taxon>Zoopagomycota</taxon>
        <taxon>Entomophthoromycotina</taxon>
        <taxon>Entomophthoromycetes</taxon>
        <taxon>Entomophthorales</taxon>
        <taxon>Entomophthoraceae</taxon>
        <taxon>Entomophthora</taxon>
    </lineage>
</organism>
<proteinExistence type="predicted"/>
<comment type="caution">
    <text evidence="1">The sequence shown here is derived from an EMBL/GenBank/DDBJ whole genome shotgun (WGS) entry which is preliminary data.</text>
</comment>
<keyword evidence="2" id="KW-1185">Reference proteome</keyword>
<accession>A0ACC2TSI5</accession>
<protein>
    <submittedName>
        <fullName evidence="1">Uncharacterized protein</fullName>
    </submittedName>
</protein>
<evidence type="ECO:0000313" key="2">
    <source>
        <dbReference type="Proteomes" id="UP001165960"/>
    </source>
</evidence>
<name>A0ACC2TSI5_9FUNG</name>
<dbReference type="EMBL" id="QTSX02002182">
    <property type="protein sequence ID" value="KAJ9077724.1"/>
    <property type="molecule type" value="Genomic_DNA"/>
</dbReference>
<gene>
    <name evidence="1" type="ORF">DSO57_1013989</name>
</gene>
<dbReference type="Proteomes" id="UP001165960">
    <property type="component" value="Unassembled WGS sequence"/>
</dbReference>
<reference evidence="1" key="1">
    <citation type="submission" date="2022-04" db="EMBL/GenBank/DDBJ databases">
        <title>Genome of the entomopathogenic fungus Entomophthora muscae.</title>
        <authorList>
            <person name="Elya C."/>
            <person name="Lovett B.R."/>
            <person name="Lee E."/>
            <person name="Macias A.M."/>
            <person name="Hajek A.E."/>
            <person name="De Bivort B.L."/>
            <person name="Kasson M.T."/>
            <person name="De Fine Licht H.H."/>
            <person name="Stajich J.E."/>
        </authorList>
    </citation>
    <scope>NUCLEOTIDE SEQUENCE</scope>
    <source>
        <strain evidence="1">Berkeley</strain>
    </source>
</reference>